<dbReference type="Pfam" id="PF00497">
    <property type="entry name" value="SBP_bac_3"/>
    <property type="match status" value="1"/>
</dbReference>
<gene>
    <name evidence="3" type="ORF">C1N32_18435</name>
</gene>
<dbReference type="PANTHER" id="PTHR38834">
    <property type="entry name" value="PERIPLASMIC SUBSTRATE BINDING PROTEIN FAMILY 3"/>
    <property type="match status" value="1"/>
</dbReference>
<dbReference type="PANTHER" id="PTHR38834:SF3">
    <property type="entry name" value="SOLUTE-BINDING PROTEIN FAMILY 3_N-TERMINAL DOMAIN-CONTAINING PROTEIN"/>
    <property type="match status" value="1"/>
</dbReference>
<protein>
    <submittedName>
        <fullName evidence="3">Amino acid ABC transporter substrate-binding protein</fullName>
    </submittedName>
</protein>
<dbReference type="AlphaFoldDB" id="A0A2J8HWD0"/>
<evidence type="ECO:0000313" key="3">
    <source>
        <dbReference type="EMBL" id="PNI02575.1"/>
    </source>
</evidence>
<dbReference type="InterPro" id="IPR001638">
    <property type="entry name" value="Solute-binding_3/MltF_N"/>
</dbReference>
<feature type="signal peptide" evidence="1">
    <location>
        <begin position="1"/>
        <end position="22"/>
    </location>
</feature>
<organism evidence="3 4">
    <name type="scientific">Vibrio diazotrophicus</name>
    <dbReference type="NCBI Taxonomy" id="685"/>
    <lineage>
        <taxon>Bacteria</taxon>
        <taxon>Pseudomonadati</taxon>
        <taxon>Pseudomonadota</taxon>
        <taxon>Gammaproteobacteria</taxon>
        <taxon>Vibrionales</taxon>
        <taxon>Vibrionaceae</taxon>
        <taxon>Vibrio</taxon>
    </lineage>
</organism>
<dbReference type="Proteomes" id="UP000236449">
    <property type="component" value="Unassembled WGS sequence"/>
</dbReference>
<reference evidence="3 4" key="1">
    <citation type="submission" date="2018-01" db="EMBL/GenBank/DDBJ databases">
        <title>Draft genome sequences of six Vibrio diazotrophicus strains isolated from deep-sea sediments of the Baltic Sea.</title>
        <authorList>
            <person name="Castillo D."/>
            <person name="Vandieken V."/>
            <person name="Chiang O."/>
            <person name="Middelboe M."/>
        </authorList>
    </citation>
    <scope>NUCLEOTIDE SEQUENCE [LARGE SCALE GENOMIC DNA]</scope>
    <source>
        <strain evidence="3 4">60.27F</strain>
    </source>
</reference>
<name>A0A2J8HWD0_VIBDI</name>
<evidence type="ECO:0000256" key="1">
    <source>
        <dbReference type="SAM" id="SignalP"/>
    </source>
</evidence>
<feature type="chain" id="PRO_5014413116" evidence="1">
    <location>
        <begin position="23"/>
        <end position="255"/>
    </location>
</feature>
<dbReference type="OrthoDB" id="8587856at2"/>
<dbReference type="RefSeq" id="WP_102967035.1">
    <property type="nucleotide sequence ID" value="NZ_POSK01000015.1"/>
</dbReference>
<comment type="caution">
    <text evidence="3">The sequence shown here is derived from an EMBL/GenBank/DDBJ whole genome shotgun (WGS) entry which is preliminary data.</text>
</comment>
<sequence>MFRNFLMSLCLMLAANVAVVEAHPLESLVYYTEDYPPFNFRENGVIKGISVDLLHEMTSASGVEIPENHIILLPWSRSYRSALIQKNSGLFSTTKTSHREELFQWVGPIDVAKVTVMARKGSNIVINSPIDMAKYRIGVMRDDVGEQMLFSLGVPRESMQEATHISRLIELLYKNRIDLMVYDERSAGWLIEKAGYGVDSFESVYTLEQSEIYYAFNKGVDKAVIKELQKNLDNIKNTVDSEGITRYQSIVEKYQ</sequence>
<proteinExistence type="predicted"/>
<evidence type="ECO:0000313" key="4">
    <source>
        <dbReference type="Proteomes" id="UP000236449"/>
    </source>
</evidence>
<dbReference type="Gene3D" id="3.40.190.10">
    <property type="entry name" value="Periplasmic binding protein-like II"/>
    <property type="match status" value="2"/>
</dbReference>
<dbReference type="EMBL" id="POSK01000015">
    <property type="protein sequence ID" value="PNI02575.1"/>
    <property type="molecule type" value="Genomic_DNA"/>
</dbReference>
<evidence type="ECO:0000259" key="2">
    <source>
        <dbReference type="Pfam" id="PF00497"/>
    </source>
</evidence>
<keyword evidence="1" id="KW-0732">Signal</keyword>
<feature type="domain" description="Solute-binding protein family 3/N-terminal" evidence="2">
    <location>
        <begin position="30"/>
        <end position="238"/>
    </location>
</feature>
<accession>A0A2J8HWD0</accession>
<dbReference type="SUPFAM" id="SSF53850">
    <property type="entry name" value="Periplasmic binding protein-like II"/>
    <property type="match status" value="1"/>
</dbReference>